<keyword evidence="2" id="KW-1185">Reference proteome</keyword>
<organism evidence="1 2">
    <name type="scientific">Helicoverpa armigera</name>
    <name type="common">Cotton bollworm</name>
    <name type="synonym">Heliothis armigera</name>
    <dbReference type="NCBI Taxonomy" id="29058"/>
    <lineage>
        <taxon>Eukaryota</taxon>
        <taxon>Metazoa</taxon>
        <taxon>Ecdysozoa</taxon>
        <taxon>Arthropoda</taxon>
        <taxon>Hexapoda</taxon>
        <taxon>Insecta</taxon>
        <taxon>Pterygota</taxon>
        <taxon>Neoptera</taxon>
        <taxon>Endopterygota</taxon>
        <taxon>Lepidoptera</taxon>
        <taxon>Glossata</taxon>
        <taxon>Ditrysia</taxon>
        <taxon>Noctuoidea</taxon>
        <taxon>Noctuidae</taxon>
        <taxon>Heliothinae</taxon>
        <taxon>Helicoverpa</taxon>
    </lineage>
</organism>
<dbReference type="AlphaFoldDB" id="A0A2W1BDZ0"/>
<evidence type="ECO:0000313" key="1">
    <source>
        <dbReference type="EMBL" id="PZC71984.1"/>
    </source>
</evidence>
<dbReference type="EMBL" id="KZ150234">
    <property type="protein sequence ID" value="PZC71984.1"/>
    <property type="molecule type" value="Genomic_DNA"/>
</dbReference>
<protein>
    <submittedName>
        <fullName evidence="1">Uncharacterized protein</fullName>
    </submittedName>
</protein>
<sequence length="70" mass="8080">MIPEPDNVLHKGQVLPKPTKMAAHEFHKAIQKVLEGRANFSETMTEDEIKRLLIEFAYRGCDIRYKVPAE</sequence>
<proteinExistence type="predicted"/>
<evidence type="ECO:0000313" key="2">
    <source>
        <dbReference type="Proteomes" id="UP000249218"/>
    </source>
</evidence>
<name>A0A2W1BDZ0_HELAM</name>
<dbReference type="Proteomes" id="UP000249218">
    <property type="component" value="Unassembled WGS sequence"/>
</dbReference>
<accession>A0A2W1BDZ0</accession>
<gene>
    <name evidence="1" type="primary">HaOG212091</name>
    <name evidence="1" type="ORF">B5X24_HaOG212091</name>
</gene>
<reference evidence="1 2" key="1">
    <citation type="journal article" date="2017" name="BMC Biol.">
        <title>Genomic innovations, transcriptional plasticity and gene loss underlying the evolution and divergence of two highly polyphagous and invasive Helicoverpa pest species.</title>
        <authorList>
            <person name="Pearce S.L."/>
            <person name="Clarke D.F."/>
            <person name="East P.D."/>
            <person name="Elfekih S."/>
            <person name="Gordon K.H."/>
            <person name="Jermiin L.S."/>
            <person name="McGaughran A."/>
            <person name="Oakeshott J.G."/>
            <person name="Papanikolaou A."/>
            <person name="Perera O.P."/>
            <person name="Rane R.V."/>
            <person name="Richards S."/>
            <person name="Tay W.T."/>
            <person name="Walsh T.K."/>
            <person name="Anderson A."/>
            <person name="Anderson C.J."/>
            <person name="Asgari S."/>
            <person name="Board P.G."/>
            <person name="Bretschneider A."/>
            <person name="Campbell P.M."/>
            <person name="Chertemps T."/>
            <person name="Christeller J.T."/>
            <person name="Coppin C.W."/>
            <person name="Downes S.J."/>
            <person name="Duan G."/>
            <person name="Farnsworth C.A."/>
            <person name="Good R.T."/>
            <person name="Han L.B."/>
            <person name="Han Y.C."/>
            <person name="Hatje K."/>
            <person name="Horne I."/>
            <person name="Huang Y.P."/>
            <person name="Hughes D.S."/>
            <person name="Jacquin-Joly E."/>
            <person name="James W."/>
            <person name="Jhangiani S."/>
            <person name="Kollmar M."/>
            <person name="Kuwar S.S."/>
            <person name="Li S."/>
            <person name="Liu N.Y."/>
            <person name="Maibeche M.T."/>
            <person name="Miller J.R."/>
            <person name="Montagne N."/>
            <person name="Perry T."/>
            <person name="Qu J."/>
            <person name="Song S.V."/>
            <person name="Sutton G.G."/>
            <person name="Vogel H."/>
            <person name="Walenz B.P."/>
            <person name="Xu W."/>
            <person name="Zhang H.J."/>
            <person name="Zou Z."/>
            <person name="Batterham P."/>
            <person name="Edwards O.R."/>
            <person name="Feyereisen R."/>
            <person name="Gibbs R.A."/>
            <person name="Heckel D.G."/>
            <person name="McGrath A."/>
            <person name="Robin C."/>
            <person name="Scherer S.E."/>
            <person name="Worley K.C."/>
            <person name="Wu Y.D."/>
        </authorList>
    </citation>
    <scope>NUCLEOTIDE SEQUENCE [LARGE SCALE GENOMIC DNA]</scope>
    <source>
        <strain evidence="1">Harm_GR_Male_#8</strain>
        <tissue evidence="1">Whole organism</tissue>
    </source>
</reference>